<dbReference type="GO" id="GO:0016829">
    <property type="term" value="F:lyase activity"/>
    <property type="evidence" value="ECO:0007669"/>
    <property type="project" value="UniProtKB-KW"/>
</dbReference>
<keyword evidence="5 11" id="KW-0963">Cytoplasm</keyword>
<dbReference type="EC" id="4.3.2.10" evidence="11"/>
<accession>A0A1T4X5M9</accession>
<evidence type="ECO:0000256" key="6">
    <source>
        <dbReference type="ARBA" id="ARBA00022605"/>
    </source>
</evidence>
<evidence type="ECO:0000256" key="4">
    <source>
        <dbReference type="ARBA" id="ARBA00011152"/>
    </source>
</evidence>
<dbReference type="FunFam" id="3.20.20.70:FF:000006">
    <property type="entry name" value="Imidazole glycerol phosphate synthase subunit HisF"/>
    <property type="match status" value="1"/>
</dbReference>
<evidence type="ECO:0000256" key="8">
    <source>
        <dbReference type="ARBA" id="ARBA00023239"/>
    </source>
</evidence>
<protein>
    <recommendedName>
        <fullName evidence="11">Imidazole glycerol phosphate synthase subunit HisF</fullName>
        <ecNumber evidence="11">4.3.2.10</ecNumber>
    </recommendedName>
    <alternativeName>
        <fullName evidence="11">IGP synthase cyclase subunit</fullName>
    </alternativeName>
    <alternativeName>
        <fullName evidence="11">IGP synthase subunit HisF</fullName>
    </alternativeName>
    <alternativeName>
        <fullName evidence="11">ImGP synthase subunit HisF</fullName>
        <shortName evidence="11">IGPS subunit HisF</shortName>
    </alternativeName>
</protein>
<dbReference type="UniPathway" id="UPA00031">
    <property type="reaction ID" value="UER00010"/>
</dbReference>
<evidence type="ECO:0000313" key="14">
    <source>
        <dbReference type="Proteomes" id="UP000190105"/>
    </source>
</evidence>
<dbReference type="Gene3D" id="3.20.20.70">
    <property type="entry name" value="Aldolase class I"/>
    <property type="match status" value="1"/>
</dbReference>
<comment type="similarity">
    <text evidence="3 11 12">Belongs to the HisA/HisF family.</text>
</comment>
<organism evidence="13 14">
    <name type="scientific">Caloramator quimbayensis</name>
    <dbReference type="NCBI Taxonomy" id="1147123"/>
    <lineage>
        <taxon>Bacteria</taxon>
        <taxon>Bacillati</taxon>
        <taxon>Bacillota</taxon>
        <taxon>Clostridia</taxon>
        <taxon>Eubacteriales</taxon>
        <taxon>Clostridiaceae</taxon>
        <taxon>Caloramator</taxon>
    </lineage>
</organism>
<feature type="active site" evidence="11">
    <location>
        <position position="130"/>
    </location>
</feature>
<evidence type="ECO:0000256" key="3">
    <source>
        <dbReference type="ARBA" id="ARBA00009667"/>
    </source>
</evidence>
<dbReference type="GO" id="GO:0005737">
    <property type="term" value="C:cytoplasm"/>
    <property type="evidence" value="ECO:0007669"/>
    <property type="project" value="UniProtKB-SubCell"/>
</dbReference>
<evidence type="ECO:0000256" key="5">
    <source>
        <dbReference type="ARBA" id="ARBA00022490"/>
    </source>
</evidence>
<reference evidence="14" key="1">
    <citation type="submission" date="2017-02" db="EMBL/GenBank/DDBJ databases">
        <authorList>
            <person name="Varghese N."/>
            <person name="Submissions S."/>
        </authorList>
    </citation>
    <scope>NUCLEOTIDE SEQUENCE [LARGE SCALE GENOMIC DNA]</scope>
    <source>
        <strain evidence="14">USBA 833</strain>
    </source>
</reference>
<evidence type="ECO:0000256" key="1">
    <source>
        <dbReference type="ARBA" id="ARBA00004496"/>
    </source>
</evidence>
<dbReference type="InterPro" id="IPR006062">
    <property type="entry name" value="His_biosynth"/>
</dbReference>
<comment type="pathway">
    <text evidence="2 11">Amino-acid biosynthesis; L-histidine biosynthesis; L-histidine from 5-phospho-alpha-D-ribose 1-diphosphate: step 5/9.</text>
</comment>
<dbReference type="Pfam" id="PF00977">
    <property type="entry name" value="His_biosynth"/>
    <property type="match status" value="1"/>
</dbReference>
<evidence type="ECO:0000256" key="11">
    <source>
        <dbReference type="HAMAP-Rule" id="MF_01013"/>
    </source>
</evidence>
<dbReference type="CDD" id="cd04731">
    <property type="entry name" value="HisF"/>
    <property type="match status" value="1"/>
</dbReference>
<name>A0A1T4X5M9_9CLOT</name>
<dbReference type="InterPro" id="IPR004651">
    <property type="entry name" value="HisF"/>
</dbReference>
<sequence length="253" mass="27786">MLAKRIIPCLDVKDGRVVKGRKFKDLTDVDDPVKLAVFYNNEGADEIVFYDITASFEKRNIFLNVVEKIAESINIPFTVGGGIKTIEDFRMALLKGADKVSINSAAVRNPKIIKSASEKFGRQCVVLSMDVKKIENGSYKVFIDGGRVETNLYALEWAKLGESLGAGEIVLNSIDCDGIKNGYDCEITSLISENVNIPVVASGGAGNMEHFEKVFKYGKADAALSASIFHYGDVKINDLKEYLSCKGVNIRRV</sequence>
<dbReference type="EMBL" id="FUYH01000006">
    <property type="protein sequence ID" value="SKA84970.1"/>
    <property type="molecule type" value="Genomic_DNA"/>
</dbReference>
<evidence type="ECO:0000313" key="13">
    <source>
        <dbReference type="EMBL" id="SKA84970.1"/>
    </source>
</evidence>
<evidence type="ECO:0000256" key="12">
    <source>
        <dbReference type="RuleBase" id="RU003657"/>
    </source>
</evidence>
<keyword evidence="14" id="KW-1185">Reference proteome</keyword>
<dbReference type="InterPro" id="IPR013785">
    <property type="entry name" value="Aldolase_TIM"/>
</dbReference>
<dbReference type="RefSeq" id="WP_078696084.1">
    <property type="nucleotide sequence ID" value="NZ_FUYH01000006.1"/>
</dbReference>
<dbReference type="AlphaFoldDB" id="A0A1T4X5M9"/>
<evidence type="ECO:0000256" key="10">
    <source>
        <dbReference type="ARBA" id="ARBA00047838"/>
    </source>
</evidence>
<dbReference type="PANTHER" id="PTHR21235">
    <property type="entry name" value="IMIDAZOLE GLYCEROL PHOSPHATE SYNTHASE SUBUNIT HISF/H IGP SYNTHASE SUBUNIT HISF/H"/>
    <property type="match status" value="1"/>
</dbReference>
<dbReference type="OrthoDB" id="9781903at2"/>
<keyword evidence="6 11" id="KW-0028">Amino-acid biosynthesis</keyword>
<gene>
    <name evidence="11" type="primary">hisF</name>
    <name evidence="13" type="ORF">SAMN05443428_10693</name>
</gene>
<dbReference type="SUPFAM" id="SSF51366">
    <property type="entry name" value="Ribulose-phoshate binding barrel"/>
    <property type="match status" value="1"/>
</dbReference>
<dbReference type="PANTHER" id="PTHR21235:SF2">
    <property type="entry name" value="IMIDAZOLE GLYCEROL PHOSPHATE SYNTHASE HISHF"/>
    <property type="match status" value="1"/>
</dbReference>
<dbReference type="InterPro" id="IPR011060">
    <property type="entry name" value="RibuloseP-bd_barrel"/>
</dbReference>
<comment type="subcellular location">
    <subcellularLocation>
        <location evidence="1 11">Cytoplasm</location>
    </subcellularLocation>
</comment>
<evidence type="ECO:0000256" key="9">
    <source>
        <dbReference type="ARBA" id="ARBA00025475"/>
    </source>
</evidence>
<dbReference type="HAMAP" id="MF_01013">
    <property type="entry name" value="HisF"/>
    <property type="match status" value="1"/>
</dbReference>
<dbReference type="STRING" id="1147123.SAMN05443428_10693"/>
<comment type="subunit">
    <text evidence="4 11">Heterodimer of HisH and HisF.</text>
</comment>
<dbReference type="InterPro" id="IPR050064">
    <property type="entry name" value="IGPS_HisA/HisF"/>
</dbReference>
<dbReference type="NCBIfam" id="TIGR00735">
    <property type="entry name" value="hisF"/>
    <property type="match status" value="1"/>
</dbReference>
<evidence type="ECO:0000256" key="7">
    <source>
        <dbReference type="ARBA" id="ARBA00023102"/>
    </source>
</evidence>
<comment type="function">
    <text evidence="9 11">IGPS catalyzes the conversion of PRFAR and glutamine to IGP, AICAR and glutamate. The HisF subunit catalyzes the cyclization activity that produces IGP and AICAR from PRFAR using the ammonia provided by the HisH subunit.</text>
</comment>
<proteinExistence type="inferred from homology"/>
<dbReference type="Proteomes" id="UP000190105">
    <property type="component" value="Unassembled WGS sequence"/>
</dbReference>
<comment type="catalytic activity">
    <reaction evidence="10 11">
        <text>5-[(5-phospho-1-deoxy-D-ribulos-1-ylimino)methylamino]-1-(5-phospho-beta-D-ribosyl)imidazole-4-carboxamide + L-glutamine = D-erythro-1-(imidazol-4-yl)glycerol 3-phosphate + 5-amino-1-(5-phospho-beta-D-ribosyl)imidazole-4-carboxamide + L-glutamate + H(+)</text>
        <dbReference type="Rhea" id="RHEA:24793"/>
        <dbReference type="ChEBI" id="CHEBI:15378"/>
        <dbReference type="ChEBI" id="CHEBI:29985"/>
        <dbReference type="ChEBI" id="CHEBI:58278"/>
        <dbReference type="ChEBI" id="CHEBI:58359"/>
        <dbReference type="ChEBI" id="CHEBI:58475"/>
        <dbReference type="ChEBI" id="CHEBI:58525"/>
        <dbReference type="EC" id="4.3.2.10"/>
    </reaction>
</comment>
<dbReference type="GO" id="GO:0000107">
    <property type="term" value="F:imidazoleglycerol-phosphate synthase activity"/>
    <property type="evidence" value="ECO:0007669"/>
    <property type="project" value="UniProtKB-UniRule"/>
</dbReference>
<keyword evidence="7 11" id="KW-0368">Histidine biosynthesis</keyword>
<dbReference type="GO" id="GO:0000105">
    <property type="term" value="P:L-histidine biosynthetic process"/>
    <property type="evidence" value="ECO:0007669"/>
    <property type="project" value="UniProtKB-UniRule"/>
</dbReference>
<feature type="active site" evidence="11">
    <location>
        <position position="11"/>
    </location>
</feature>
<evidence type="ECO:0000256" key="2">
    <source>
        <dbReference type="ARBA" id="ARBA00005091"/>
    </source>
</evidence>
<keyword evidence="8 11" id="KW-0456">Lyase</keyword>